<reference evidence="1" key="1">
    <citation type="submission" date="2021-01" db="EMBL/GenBank/DDBJ databases">
        <authorList>
            <consortium name="Genoscope - CEA"/>
            <person name="William W."/>
        </authorList>
    </citation>
    <scope>NUCLEOTIDE SEQUENCE</scope>
</reference>
<proteinExistence type="predicted"/>
<dbReference type="OrthoDB" id="6738456at2759"/>
<protein>
    <submittedName>
        <fullName evidence="1">Uncharacterized protein</fullName>
    </submittedName>
</protein>
<evidence type="ECO:0000313" key="1">
    <source>
        <dbReference type="EMBL" id="CAD8072912.1"/>
    </source>
</evidence>
<evidence type="ECO:0000313" key="2">
    <source>
        <dbReference type="Proteomes" id="UP000692954"/>
    </source>
</evidence>
<dbReference type="Proteomes" id="UP000692954">
    <property type="component" value="Unassembled WGS sequence"/>
</dbReference>
<organism evidence="1 2">
    <name type="scientific">Paramecium sonneborni</name>
    <dbReference type="NCBI Taxonomy" id="65129"/>
    <lineage>
        <taxon>Eukaryota</taxon>
        <taxon>Sar</taxon>
        <taxon>Alveolata</taxon>
        <taxon>Ciliophora</taxon>
        <taxon>Intramacronucleata</taxon>
        <taxon>Oligohymenophorea</taxon>
        <taxon>Peniculida</taxon>
        <taxon>Parameciidae</taxon>
        <taxon>Paramecium</taxon>
    </lineage>
</organism>
<comment type="caution">
    <text evidence="1">The sequence shown here is derived from an EMBL/GenBank/DDBJ whole genome shotgun (WGS) entry which is preliminary data.</text>
</comment>
<name>A0A8S1M2U9_9CILI</name>
<keyword evidence="2" id="KW-1185">Reference proteome</keyword>
<gene>
    <name evidence="1" type="ORF">PSON_ATCC_30995.1.T0300030</name>
</gene>
<sequence>MFQAQINLKSFKEQHSLEERQIKCQQKLTQHPDMIPVILEKHPRSKMPQLNKSLYKNCLSF</sequence>
<accession>A0A8S1M2U9</accession>
<dbReference type="EMBL" id="CAJJDN010000030">
    <property type="protein sequence ID" value="CAD8072912.1"/>
    <property type="molecule type" value="Genomic_DNA"/>
</dbReference>
<dbReference type="AlphaFoldDB" id="A0A8S1M2U9"/>